<dbReference type="Pfam" id="PF13561">
    <property type="entry name" value="adh_short_C2"/>
    <property type="match status" value="1"/>
</dbReference>
<organism evidence="3 4">
    <name type="scientific">Blastococcus colisei</name>
    <dbReference type="NCBI Taxonomy" id="1564162"/>
    <lineage>
        <taxon>Bacteria</taxon>
        <taxon>Bacillati</taxon>
        <taxon>Actinomycetota</taxon>
        <taxon>Actinomycetes</taxon>
        <taxon>Geodermatophilales</taxon>
        <taxon>Geodermatophilaceae</taxon>
        <taxon>Blastococcus</taxon>
    </lineage>
</organism>
<dbReference type="InterPro" id="IPR036291">
    <property type="entry name" value="NAD(P)-bd_dom_sf"/>
</dbReference>
<dbReference type="PRINTS" id="PR00080">
    <property type="entry name" value="SDRFAMILY"/>
</dbReference>
<reference evidence="3 4" key="1">
    <citation type="submission" date="2019-06" db="EMBL/GenBank/DDBJ databases">
        <title>Sequencing the genomes of 1000 actinobacteria strains.</title>
        <authorList>
            <person name="Klenk H.-P."/>
        </authorList>
    </citation>
    <scope>NUCLEOTIDE SEQUENCE [LARGE SCALE GENOMIC DNA]</scope>
    <source>
        <strain evidence="3 4">DSM 46837</strain>
    </source>
</reference>
<name>A0A543PG54_9ACTN</name>
<dbReference type="PRINTS" id="PR00081">
    <property type="entry name" value="GDHRDH"/>
</dbReference>
<gene>
    <name evidence="3" type="ORF">FHU33_2482</name>
</gene>
<dbReference type="GO" id="GO:0016616">
    <property type="term" value="F:oxidoreductase activity, acting on the CH-OH group of donors, NAD or NADP as acceptor"/>
    <property type="evidence" value="ECO:0007669"/>
    <property type="project" value="TreeGrafter"/>
</dbReference>
<dbReference type="InterPro" id="IPR020904">
    <property type="entry name" value="Sc_DH/Rdtase_CS"/>
</dbReference>
<dbReference type="SUPFAM" id="SSF51735">
    <property type="entry name" value="NAD(P)-binding Rossmann-fold domains"/>
    <property type="match status" value="1"/>
</dbReference>
<dbReference type="PANTHER" id="PTHR42760">
    <property type="entry name" value="SHORT-CHAIN DEHYDROGENASES/REDUCTASES FAMILY MEMBER"/>
    <property type="match status" value="1"/>
</dbReference>
<proteinExistence type="inferred from homology"/>
<dbReference type="InterPro" id="IPR002347">
    <property type="entry name" value="SDR_fam"/>
</dbReference>
<dbReference type="OrthoDB" id="20590at2"/>
<dbReference type="AlphaFoldDB" id="A0A543PG54"/>
<dbReference type="EMBL" id="VFQE01000001">
    <property type="protein sequence ID" value="TQN43060.1"/>
    <property type="molecule type" value="Genomic_DNA"/>
</dbReference>
<evidence type="ECO:0000313" key="3">
    <source>
        <dbReference type="EMBL" id="TQN43060.1"/>
    </source>
</evidence>
<dbReference type="Proteomes" id="UP000319865">
    <property type="component" value="Unassembled WGS sequence"/>
</dbReference>
<dbReference type="PANTHER" id="PTHR42760:SF40">
    <property type="entry name" value="3-OXOACYL-[ACYL-CARRIER-PROTEIN] REDUCTASE, CHLOROPLASTIC"/>
    <property type="match status" value="1"/>
</dbReference>
<dbReference type="FunFam" id="3.40.50.720:FF:000084">
    <property type="entry name" value="Short-chain dehydrogenase reductase"/>
    <property type="match status" value="1"/>
</dbReference>
<evidence type="ECO:0000313" key="4">
    <source>
        <dbReference type="Proteomes" id="UP000319865"/>
    </source>
</evidence>
<evidence type="ECO:0000256" key="2">
    <source>
        <dbReference type="ARBA" id="ARBA00023002"/>
    </source>
</evidence>
<evidence type="ECO:0000256" key="1">
    <source>
        <dbReference type="ARBA" id="ARBA00006484"/>
    </source>
</evidence>
<dbReference type="GO" id="GO:0030497">
    <property type="term" value="P:fatty acid elongation"/>
    <property type="evidence" value="ECO:0007669"/>
    <property type="project" value="TreeGrafter"/>
</dbReference>
<comment type="caution">
    <text evidence="3">The sequence shown here is derived from an EMBL/GenBank/DDBJ whole genome shotgun (WGS) entry which is preliminary data.</text>
</comment>
<keyword evidence="2" id="KW-0560">Oxidoreductase</keyword>
<dbReference type="Gene3D" id="3.40.50.720">
    <property type="entry name" value="NAD(P)-binding Rossmann-like Domain"/>
    <property type="match status" value="1"/>
</dbReference>
<comment type="similarity">
    <text evidence="1">Belongs to the short-chain dehydrogenases/reductases (SDR) family.</text>
</comment>
<protein>
    <submittedName>
        <fullName evidence="3">Glucose 1-dehydrogenase</fullName>
    </submittedName>
</protein>
<dbReference type="PROSITE" id="PS00061">
    <property type="entry name" value="ADH_SHORT"/>
    <property type="match status" value="1"/>
</dbReference>
<sequence>MMSQAGRHGRPVALVTGGSSGIGAATAVRLATDGFDVAVGYRSGADRAEQVAKEVRSAGGGALPVQLDVVSTESVERAYRTVVAELGAPTVLVNSAGGFLELHPFLEIDDALWRRTLELNIVGTVNCCRAVLDGMVAAGGGRIVNLSSVVSRTGGAGESMHYAVSKGGIDTLTLGLAREFGRHGVLVNAVAPGLVDSAIHDDFRERFERLSSNYGLLNRAGTAEEIASVIAFLASDGGSFVTGQVWHVNGGAA</sequence>
<accession>A0A543PG54</accession>
<keyword evidence="4" id="KW-1185">Reference proteome</keyword>